<dbReference type="EMBL" id="GGFJ01014799">
    <property type="protein sequence ID" value="MBW63940.1"/>
    <property type="molecule type" value="Transcribed_RNA"/>
</dbReference>
<name>A0A2M4CF28_9DIPT</name>
<organism evidence="2">
    <name type="scientific">Anopheles marajoara</name>
    <dbReference type="NCBI Taxonomy" id="58244"/>
    <lineage>
        <taxon>Eukaryota</taxon>
        <taxon>Metazoa</taxon>
        <taxon>Ecdysozoa</taxon>
        <taxon>Arthropoda</taxon>
        <taxon>Hexapoda</taxon>
        <taxon>Insecta</taxon>
        <taxon>Pterygota</taxon>
        <taxon>Neoptera</taxon>
        <taxon>Endopterygota</taxon>
        <taxon>Diptera</taxon>
        <taxon>Nematocera</taxon>
        <taxon>Culicoidea</taxon>
        <taxon>Culicidae</taxon>
        <taxon>Anophelinae</taxon>
        <taxon>Anopheles</taxon>
    </lineage>
</organism>
<reference evidence="2" key="1">
    <citation type="submission" date="2018-01" db="EMBL/GenBank/DDBJ databases">
        <title>An insight into the sialome of Amazonian anophelines.</title>
        <authorList>
            <person name="Ribeiro J.M."/>
            <person name="Scarpassa V."/>
            <person name="Calvo E."/>
        </authorList>
    </citation>
    <scope>NUCLEOTIDE SEQUENCE</scope>
    <source>
        <tissue evidence="2">Salivary glands</tissue>
    </source>
</reference>
<accession>A0A2M4CF28</accession>
<protein>
    <submittedName>
        <fullName evidence="2">Putative secreted protein</fullName>
    </submittedName>
</protein>
<keyword evidence="1" id="KW-0732">Signal</keyword>
<feature type="chain" id="PRO_5014798646" evidence="1">
    <location>
        <begin position="26"/>
        <end position="67"/>
    </location>
</feature>
<proteinExistence type="predicted"/>
<evidence type="ECO:0000313" key="2">
    <source>
        <dbReference type="EMBL" id="MBW63940.1"/>
    </source>
</evidence>
<feature type="signal peptide" evidence="1">
    <location>
        <begin position="1"/>
        <end position="25"/>
    </location>
</feature>
<sequence>MLSSSAKSACLYLVISLINWTGKLAQLDRNNTIETQTRLANGKQFYSDAQRASPTTIRRTAYLMLFS</sequence>
<dbReference type="AlphaFoldDB" id="A0A2M4CF28"/>
<evidence type="ECO:0000256" key="1">
    <source>
        <dbReference type="SAM" id="SignalP"/>
    </source>
</evidence>